<dbReference type="InterPro" id="IPR036259">
    <property type="entry name" value="MFS_trans_sf"/>
</dbReference>
<dbReference type="PANTHER" id="PTHR24064">
    <property type="entry name" value="SOLUTE CARRIER FAMILY 22 MEMBER"/>
    <property type="match status" value="1"/>
</dbReference>
<evidence type="ECO:0000256" key="4">
    <source>
        <dbReference type="ARBA" id="ARBA00022692"/>
    </source>
</evidence>
<feature type="transmembrane region" description="Helical" evidence="9">
    <location>
        <begin position="104"/>
        <end position="123"/>
    </location>
</feature>
<keyword evidence="6 9" id="KW-1133">Transmembrane helix</keyword>
<dbReference type="Gene3D" id="1.20.1250.20">
    <property type="entry name" value="MFS general substrate transporter like domains"/>
    <property type="match status" value="1"/>
</dbReference>
<name>A0ABP0U093_9BRYO</name>
<evidence type="ECO:0000259" key="10">
    <source>
        <dbReference type="PROSITE" id="PS50850"/>
    </source>
</evidence>
<dbReference type="InterPro" id="IPR020846">
    <property type="entry name" value="MFS_dom"/>
</dbReference>
<evidence type="ECO:0000256" key="1">
    <source>
        <dbReference type="ARBA" id="ARBA00004141"/>
    </source>
</evidence>
<feature type="transmembrane region" description="Helical" evidence="9">
    <location>
        <begin position="167"/>
        <end position="194"/>
    </location>
</feature>
<comment type="subcellular location">
    <subcellularLocation>
        <location evidence="1">Membrane</location>
        <topology evidence="1">Multi-pass membrane protein</topology>
    </subcellularLocation>
</comment>
<keyword evidence="3" id="KW-0592">Phosphate transport</keyword>
<comment type="similarity">
    <text evidence="8">Belongs to the major facilitator superfamily. Phosphate:H(+) symporter (TC 2.A.1.9) family.</text>
</comment>
<keyword evidence="4 9" id="KW-0812">Transmembrane</keyword>
<dbReference type="SUPFAM" id="SSF103473">
    <property type="entry name" value="MFS general substrate transporter"/>
    <property type="match status" value="1"/>
</dbReference>
<feature type="transmembrane region" description="Helical" evidence="9">
    <location>
        <begin position="129"/>
        <end position="146"/>
    </location>
</feature>
<dbReference type="NCBIfam" id="TIGR00887">
    <property type="entry name" value="2A0109"/>
    <property type="match status" value="1"/>
</dbReference>
<feature type="transmembrane region" description="Helical" evidence="9">
    <location>
        <begin position="498"/>
        <end position="516"/>
    </location>
</feature>
<dbReference type="EMBL" id="OZ019909">
    <property type="protein sequence ID" value="CAK9209589.1"/>
    <property type="molecule type" value="Genomic_DNA"/>
</dbReference>
<proteinExistence type="inferred from homology"/>
<sequence length="576" mass="63679">MSSLRRSGSFEVLRALDRARTQWYHFTTIIIAGMGFFTDAYDLFCISTVTRLLGRLYYYDPATGQPGQLPPNVSAAVNGVALCGTLCGQLVFGWLGDRLGRKKAYGSTLVLMILTSIASGMSFGRSAKAVMSTLCFFRFWLGFGIGGDYPLSATIMSEYANKSTRGAFIAAVFGMQGIGILGGATVSIVVAAIFRHRYPEPAFVDDPIGSTPPQADYVWRIIFLFGALPAALTFYYRMKMPETARYTALVEHNNKRAAFDMGRVLQIDFSGITYTDTPSRRGREYGLFSREFAKRHGLQLLGTTSTWFFLDIAFYSQNLFQKDIFTAVGWLPPPDTMSALEEIFKISRAQALIALCSTVPGYYFTVVFVDVIGRWIIQLGGFFMMTLFMFILTFDYYHLRGQPCPNNSSSLCGGNHVAFLVLYAFTFFFSNFGPNATTFIIPAELFPARLRTTCHGISAASGKAGAIVGAFGFLYAAQGTHTGEPDPGYPRGIGIKDSFLILSCINAAGFVMTFFVPETMGRSLEELSGENEEEESMFPAVAANQQPRLLHNIQHERPEQICNLTRQGDQHAIVYC</sequence>
<feature type="transmembrane region" description="Helical" evidence="9">
    <location>
        <begin position="351"/>
        <end position="369"/>
    </location>
</feature>
<dbReference type="PROSITE" id="PS50850">
    <property type="entry name" value="MFS"/>
    <property type="match status" value="1"/>
</dbReference>
<gene>
    <name evidence="11" type="ORF">CSSPTR1EN2_LOCUS9878</name>
</gene>
<dbReference type="Pfam" id="PF00083">
    <property type="entry name" value="Sugar_tr"/>
    <property type="match status" value="1"/>
</dbReference>
<dbReference type="CDD" id="cd17364">
    <property type="entry name" value="MFS_PhT"/>
    <property type="match status" value="1"/>
</dbReference>
<organism evidence="11 12">
    <name type="scientific">Sphagnum troendelagicum</name>
    <dbReference type="NCBI Taxonomy" id="128251"/>
    <lineage>
        <taxon>Eukaryota</taxon>
        <taxon>Viridiplantae</taxon>
        <taxon>Streptophyta</taxon>
        <taxon>Embryophyta</taxon>
        <taxon>Bryophyta</taxon>
        <taxon>Sphagnophytina</taxon>
        <taxon>Sphagnopsida</taxon>
        <taxon>Sphagnales</taxon>
        <taxon>Sphagnaceae</taxon>
        <taxon>Sphagnum</taxon>
    </lineage>
</organism>
<evidence type="ECO:0000256" key="2">
    <source>
        <dbReference type="ARBA" id="ARBA00022448"/>
    </source>
</evidence>
<keyword evidence="7 9" id="KW-0472">Membrane</keyword>
<feature type="transmembrane region" description="Helical" evidence="9">
    <location>
        <begin position="73"/>
        <end position="92"/>
    </location>
</feature>
<feature type="domain" description="Major facilitator superfamily (MFS) profile" evidence="10">
    <location>
        <begin position="28"/>
        <end position="521"/>
    </location>
</feature>
<feature type="transmembrane region" description="Helical" evidence="9">
    <location>
        <begin position="23"/>
        <end position="53"/>
    </location>
</feature>
<evidence type="ECO:0000256" key="9">
    <source>
        <dbReference type="SAM" id="Phobius"/>
    </source>
</evidence>
<dbReference type="InterPro" id="IPR004738">
    <property type="entry name" value="Phos_permease"/>
</dbReference>
<keyword evidence="5" id="KW-0769">Symport</keyword>
<evidence type="ECO:0000256" key="7">
    <source>
        <dbReference type="ARBA" id="ARBA00023136"/>
    </source>
</evidence>
<evidence type="ECO:0000256" key="8">
    <source>
        <dbReference type="ARBA" id="ARBA00044504"/>
    </source>
</evidence>
<feature type="transmembrane region" description="Helical" evidence="9">
    <location>
        <begin position="375"/>
        <end position="397"/>
    </location>
</feature>
<keyword evidence="2" id="KW-0813">Transport</keyword>
<evidence type="ECO:0000313" key="12">
    <source>
        <dbReference type="Proteomes" id="UP001497512"/>
    </source>
</evidence>
<evidence type="ECO:0000256" key="3">
    <source>
        <dbReference type="ARBA" id="ARBA00022592"/>
    </source>
</evidence>
<evidence type="ECO:0000313" key="11">
    <source>
        <dbReference type="EMBL" id="CAK9209589.1"/>
    </source>
</evidence>
<protein>
    <recommendedName>
        <fullName evidence="10">Major facilitator superfamily (MFS) profile domain-containing protein</fullName>
    </recommendedName>
</protein>
<dbReference type="Proteomes" id="UP001497512">
    <property type="component" value="Chromosome 17"/>
</dbReference>
<dbReference type="InterPro" id="IPR005828">
    <property type="entry name" value="MFS_sugar_transport-like"/>
</dbReference>
<reference evidence="11" key="1">
    <citation type="submission" date="2024-02" db="EMBL/GenBank/DDBJ databases">
        <authorList>
            <consortium name="ELIXIR-Norway"/>
            <consortium name="Elixir Norway"/>
        </authorList>
    </citation>
    <scope>NUCLEOTIDE SEQUENCE</scope>
</reference>
<keyword evidence="12" id="KW-1185">Reference proteome</keyword>
<evidence type="ECO:0000256" key="5">
    <source>
        <dbReference type="ARBA" id="ARBA00022847"/>
    </source>
</evidence>
<accession>A0ABP0U093</accession>
<evidence type="ECO:0000256" key="6">
    <source>
        <dbReference type="ARBA" id="ARBA00022989"/>
    </source>
</evidence>
<feature type="transmembrane region" description="Helical" evidence="9">
    <location>
        <begin position="217"/>
        <end position="236"/>
    </location>
</feature>